<keyword evidence="3" id="KW-1185">Reference proteome</keyword>
<sequence>MDNDSFNKPSNDLIGDILKEYSKTGGMDNLKGAGKPISEEYLTGDIFQHFQKIAKDAGYKPHWLKLQHEIRDELHDIAKNYLNGEKEGLQFRVTKVNDKIMQYNKACPPPMQKGLVRLETIDSAASRW</sequence>
<dbReference type="InterPro" id="IPR018961">
    <property type="entry name" value="DnaJ_homolog_subfam-C_membr-28"/>
</dbReference>
<dbReference type="EMBL" id="FOXU01000002">
    <property type="protein sequence ID" value="SFQ39931.1"/>
    <property type="molecule type" value="Genomic_DNA"/>
</dbReference>
<dbReference type="STRING" id="126156.SAMN05421670_1948"/>
<name>A0A1I5Y6S4_9BACI</name>
<dbReference type="OrthoDB" id="9798476at2"/>
<evidence type="ECO:0000313" key="3">
    <source>
        <dbReference type="Proteomes" id="UP000198734"/>
    </source>
</evidence>
<evidence type="ECO:0000313" key="2">
    <source>
        <dbReference type="EMBL" id="SFQ39931.1"/>
    </source>
</evidence>
<dbReference type="RefSeq" id="WP_093536586.1">
    <property type="nucleotide sequence ID" value="NZ_FOXU01000002.1"/>
</dbReference>
<proteinExistence type="predicted"/>
<organism evidence="2 3">
    <name type="scientific">Psychrobacillus psychrotolerans</name>
    <dbReference type="NCBI Taxonomy" id="126156"/>
    <lineage>
        <taxon>Bacteria</taxon>
        <taxon>Bacillati</taxon>
        <taxon>Bacillota</taxon>
        <taxon>Bacilli</taxon>
        <taxon>Bacillales</taxon>
        <taxon>Bacillaceae</taxon>
        <taxon>Psychrobacillus</taxon>
    </lineage>
</organism>
<reference evidence="3" key="1">
    <citation type="submission" date="2016-10" db="EMBL/GenBank/DDBJ databases">
        <authorList>
            <person name="Varghese N."/>
            <person name="Submissions S."/>
        </authorList>
    </citation>
    <scope>NUCLEOTIDE SEQUENCE [LARGE SCALE GENOMIC DNA]</scope>
    <source>
        <strain evidence="3">DSM 11706</strain>
    </source>
</reference>
<dbReference type="AlphaFoldDB" id="A0A1I5Y6S4"/>
<dbReference type="Proteomes" id="UP000198734">
    <property type="component" value="Unassembled WGS sequence"/>
</dbReference>
<dbReference type="Pfam" id="PF09350">
    <property type="entry name" value="DJC28_CD"/>
    <property type="match status" value="1"/>
</dbReference>
<accession>A0A1I5Y6S4</accession>
<gene>
    <name evidence="2" type="ORF">SAMN05421670_1948</name>
</gene>
<feature type="domain" description="DnaJ homologue subfamily C member 28 conserved" evidence="1">
    <location>
        <begin position="20"/>
        <end position="76"/>
    </location>
</feature>
<protein>
    <recommendedName>
        <fullName evidence="1">DnaJ homologue subfamily C member 28 conserved domain-containing protein</fullName>
    </recommendedName>
</protein>
<evidence type="ECO:0000259" key="1">
    <source>
        <dbReference type="Pfam" id="PF09350"/>
    </source>
</evidence>